<protein>
    <submittedName>
        <fullName evidence="3">Lipooligosaccharide phosphoethanolamine transferase</fullName>
    </submittedName>
</protein>
<gene>
    <name evidence="3" type="primary">lpt3</name>
    <name evidence="3" type="ORF">GCM10022278_19150</name>
</gene>
<evidence type="ECO:0000313" key="4">
    <source>
        <dbReference type="Proteomes" id="UP001501337"/>
    </source>
</evidence>
<evidence type="ECO:0000313" key="3">
    <source>
        <dbReference type="EMBL" id="GAA3961249.1"/>
    </source>
</evidence>
<dbReference type="PANTHER" id="PTHR30443">
    <property type="entry name" value="INNER MEMBRANE PROTEIN"/>
    <property type="match status" value="1"/>
</dbReference>
<accession>A0ABP7P8T2</accession>
<keyword evidence="3" id="KW-0808">Transferase</keyword>
<keyword evidence="1" id="KW-0812">Transmembrane</keyword>
<dbReference type="Proteomes" id="UP001501337">
    <property type="component" value="Unassembled WGS sequence"/>
</dbReference>
<keyword evidence="1" id="KW-1133">Transmembrane helix</keyword>
<evidence type="ECO:0000256" key="1">
    <source>
        <dbReference type="SAM" id="Phobius"/>
    </source>
</evidence>
<dbReference type="PANTHER" id="PTHR30443:SF2">
    <property type="entry name" value="PHOSPHOETHANOLAMINE TRANSFERASE EPTC"/>
    <property type="match status" value="1"/>
</dbReference>
<sequence length="573" mass="65320">MVGLAILTTILLLADDFLQQLYTANNRAELELSYVFVLWVISLCLWLCGRPWFVNLILALFAFMQLLQISHISYIGDPLTAIDISKLFSERHEIGVAINSTFKDHWPALLAWGIPYAFLFGVYNWGIRHFRIQRSWIPLIIVVLILGSKPNRAITRDMLAFMPGAARSSLHNSINVFSYYAVRMMGRDKTVEGPDYAPYTISRTEPVDPPENIWILMPDSVRSDRLGIGGYHRDTTPHLSALWARGELQAAQGIAASVATGSSLPLFMNVIAEPGNFQALEDRTANMFRLAQEAGYKTFWISTQESKMMNGIGSRYIDVHITEEDNPIDLNMKGDKAVLDWLKTQTWGERNFVVINLRSTHSPYEEAYAAEDEDFARWPDGAEVDYDTRMSNAYDNAVVYLDEILASSIEFLSDNFDGDHLWLFTSDHGQELGEDKLWGHNRLTANVAGVPIVMHQKHDDDSAIRYRLPDAQFISHYEIGQWLLGTMGYELDNPNQQQSVHYFQGEKLHEDNLYMRVVENENSLVFCRPTLVSRHARNEACRPDFTMQALPWGDIRLVDSDRTAIEGKKVLIR</sequence>
<feature type="transmembrane region" description="Helical" evidence="1">
    <location>
        <begin position="32"/>
        <end position="49"/>
    </location>
</feature>
<keyword evidence="1" id="KW-0472">Membrane</keyword>
<reference evidence="4" key="1">
    <citation type="journal article" date="2019" name="Int. J. Syst. Evol. Microbiol.">
        <title>The Global Catalogue of Microorganisms (GCM) 10K type strain sequencing project: providing services to taxonomists for standard genome sequencing and annotation.</title>
        <authorList>
            <consortium name="The Broad Institute Genomics Platform"/>
            <consortium name="The Broad Institute Genome Sequencing Center for Infectious Disease"/>
            <person name="Wu L."/>
            <person name="Ma J."/>
        </authorList>
    </citation>
    <scope>NUCLEOTIDE SEQUENCE [LARGE SCALE GENOMIC DNA]</scope>
    <source>
        <strain evidence="4">JCM 17555</strain>
    </source>
</reference>
<feature type="domain" description="Sulfatase N-terminal" evidence="2">
    <location>
        <begin position="212"/>
        <end position="488"/>
    </location>
</feature>
<feature type="transmembrane region" description="Helical" evidence="1">
    <location>
        <begin position="109"/>
        <end position="127"/>
    </location>
</feature>
<proteinExistence type="predicted"/>
<dbReference type="Gene3D" id="3.40.720.10">
    <property type="entry name" value="Alkaline Phosphatase, subunit A"/>
    <property type="match status" value="1"/>
</dbReference>
<dbReference type="EMBL" id="BAABBO010000009">
    <property type="protein sequence ID" value="GAA3961249.1"/>
    <property type="molecule type" value="Genomic_DNA"/>
</dbReference>
<dbReference type="InterPro" id="IPR000917">
    <property type="entry name" value="Sulfatase_N"/>
</dbReference>
<dbReference type="SUPFAM" id="SSF53649">
    <property type="entry name" value="Alkaline phosphatase-like"/>
    <property type="match status" value="1"/>
</dbReference>
<keyword evidence="4" id="KW-1185">Reference proteome</keyword>
<dbReference type="Pfam" id="PF00884">
    <property type="entry name" value="Sulfatase"/>
    <property type="match status" value="1"/>
</dbReference>
<comment type="caution">
    <text evidence="3">The sequence shown here is derived from an EMBL/GenBank/DDBJ whole genome shotgun (WGS) entry which is preliminary data.</text>
</comment>
<name>A0ABP7P8T2_9GAMM</name>
<dbReference type="InterPro" id="IPR017850">
    <property type="entry name" value="Alkaline_phosphatase_core_sf"/>
</dbReference>
<dbReference type="GO" id="GO:0016740">
    <property type="term" value="F:transferase activity"/>
    <property type="evidence" value="ECO:0007669"/>
    <property type="project" value="UniProtKB-KW"/>
</dbReference>
<dbReference type="InterPro" id="IPR040423">
    <property type="entry name" value="PEA_transferase"/>
</dbReference>
<organism evidence="3 4">
    <name type="scientific">Allohahella marinimesophila</name>
    <dbReference type="NCBI Taxonomy" id="1054972"/>
    <lineage>
        <taxon>Bacteria</taxon>
        <taxon>Pseudomonadati</taxon>
        <taxon>Pseudomonadota</taxon>
        <taxon>Gammaproteobacteria</taxon>
        <taxon>Oceanospirillales</taxon>
        <taxon>Hahellaceae</taxon>
        <taxon>Allohahella</taxon>
    </lineage>
</organism>
<evidence type="ECO:0000259" key="2">
    <source>
        <dbReference type="Pfam" id="PF00884"/>
    </source>
</evidence>